<proteinExistence type="predicted"/>
<feature type="domain" description="Zinc finger PHD-type" evidence="7">
    <location>
        <begin position="37"/>
        <end position="85"/>
    </location>
</feature>
<dbReference type="InterPro" id="IPR011011">
    <property type="entry name" value="Znf_FYVE_PHD"/>
</dbReference>
<evidence type="ECO:0000256" key="1">
    <source>
        <dbReference type="ARBA" id="ARBA00022723"/>
    </source>
</evidence>
<reference evidence="9" key="1">
    <citation type="journal article" date="2017" name="Plant J.">
        <title>The pomegranate (Punica granatum L.) genome and the genomics of punicalagin biosynthesis.</title>
        <authorList>
            <person name="Qin G."/>
            <person name="Xu C."/>
            <person name="Ming R."/>
            <person name="Tang H."/>
            <person name="Guyot R."/>
            <person name="Kramer E.M."/>
            <person name="Hu Y."/>
            <person name="Yi X."/>
            <person name="Qi Y."/>
            <person name="Xu X."/>
            <person name="Gao Z."/>
            <person name="Pan H."/>
            <person name="Jian J."/>
            <person name="Tian Y."/>
            <person name="Yue Z."/>
            <person name="Xu Y."/>
        </authorList>
    </citation>
    <scope>NUCLEOTIDE SEQUENCE [LARGE SCALE GENOMIC DNA]</scope>
    <source>
        <strain evidence="9">cv. Dabenzi</strain>
    </source>
</reference>
<dbReference type="Gene3D" id="3.30.40.10">
    <property type="entry name" value="Zinc/RING finger domain, C3HC4 (zinc finger)"/>
    <property type="match status" value="1"/>
</dbReference>
<keyword evidence="1" id="KW-0479">Metal-binding</keyword>
<dbReference type="SUPFAM" id="SSF57903">
    <property type="entry name" value="FYVE/PHD zinc finger"/>
    <property type="match status" value="1"/>
</dbReference>
<dbReference type="InterPro" id="IPR001965">
    <property type="entry name" value="Znf_PHD"/>
</dbReference>
<protein>
    <recommendedName>
        <fullName evidence="7">Zinc finger PHD-type domain-containing protein</fullName>
    </recommendedName>
</protein>
<evidence type="ECO:0000256" key="4">
    <source>
        <dbReference type="ARBA" id="ARBA00023015"/>
    </source>
</evidence>
<dbReference type="Pfam" id="PF23121">
    <property type="entry name" value="SPOC_AIPP2"/>
    <property type="match status" value="1"/>
</dbReference>
<accession>A0A218XKR3</accession>
<dbReference type="GO" id="GO:0140566">
    <property type="term" value="F:histone reader activity"/>
    <property type="evidence" value="ECO:0007669"/>
    <property type="project" value="InterPro"/>
</dbReference>
<dbReference type="GO" id="GO:0034244">
    <property type="term" value="P:negative regulation of transcription elongation by RNA polymerase II"/>
    <property type="evidence" value="ECO:0007669"/>
    <property type="project" value="InterPro"/>
</dbReference>
<evidence type="ECO:0000256" key="3">
    <source>
        <dbReference type="ARBA" id="ARBA00022833"/>
    </source>
</evidence>
<dbReference type="PROSITE" id="PS01359">
    <property type="entry name" value="ZF_PHD_1"/>
    <property type="match status" value="1"/>
</dbReference>
<evidence type="ECO:0000313" key="9">
    <source>
        <dbReference type="Proteomes" id="UP000197138"/>
    </source>
</evidence>
<evidence type="ECO:0000256" key="5">
    <source>
        <dbReference type="ARBA" id="ARBA00023163"/>
    </source>
</evidence>
<dbReference type="InterPro" id="IPR049914">
    <property type="entry name" value="PHD1-3/5-6"/>
</dbReference>
<dbReference type="InterPro" id="IPR013083">
    <property type="entry name" value="Znf_RING/FYVE/PHD"/>
</dbReference>
<evidence type="ECO:0000256" key="2">
    <source>
        <dbReference type="ARBA" id="ARBA00022771"/>
    </source>
</evidence>
<comment type="caution">
    <text evidence="8">The sequence shown here is derived from an EMBL/GenBank/DDBJ whole genome shotgun (WGS) entry which is preliminary data.</text>
</comment>
<sequence>MTQVRPNLSFDSHFLYSGLGALLPSSLVTVLLGSGIVCQTCGDEGFSVALIYCYRCEENAVHRYCLEVLPKSFKEFVVWYCDDCKPLDLKQGGIAEPSPSRESSDSQNLKSVTCISSDENDSQNSKTAKLTSPKGKCKKKTSRKKKVTNKARNRKKGLDDGKDSSCSIVKTDAQMTEGGQQPQASCSTNHVNIQTGNEPSLNVEDEKRSEEAESANNLFPLPVLDSSKTPRNIDYVPALPIVNPIWRGGIWINKHKDNYSCNIVAHVSRLACSRVNKEAKLFPEMLYCELHRRSSVWPRGFEQYGPRDDSIALYFFPESESDERVFKNLISEMIRSDLAIRAMVAHAELLVFTSTKLPIRLWRFQGKLYLWGVFRKKQDSSETSKSSATSADNISETVGPNLKGPIPVR</sequence>
<feature type="compositionally biased region" description="Basic residues" evidence="6">
    <location>
        <begin position="135"/>
        <end position="155"/>
    </location>
</feature>
<dbReference type="AlphaFoldDB" id="A0A218XKR3"/>
<gene>
    <name evidence="8" type="ORF">CDL15_Pgr027848</name>
</gene>
<dbReference type="InterPro" id="IPR019786">
    <property type="entry name" value="Zinc_finger_PHD-type_CS"/>
</dbReference>
<name>A0A218XKR3_PUNGR</name>
<dbReference type="InterPro" id="IPR056280">
    <property type="entry name" value="AIPP2-like_SPOC"/>
</dbReference>
<evidence type="ECO:0000259" key="7">
    <source>
        <dbReference type="SMART" id="SM00249"/>
    </source>
</evidence>
<dbReference type="SMART" id="SM00249">
    <property type="entry name" value="PHD"/>
    <property type="match status" value="1"/>
</dbReference>
<dbReference type="GO" id="GO:0008270">
    <property type="term" value="F:zinc ion binding"/>
    <property type="evidence" value="ECO:0007669"/>
    <property type="project" value="UniProtKB-KW"/>
</dbReference>
<dbReference type="EMBL" id="MTKT01001287">
    <property type="protein sequence ID" value="OWM85061.1"/>
    <property type="molecule type" value="Genomic_DNA"/>
</dbReference>
<organism evidence="8 9">
    <name type="scientific">Punica granatum</name>
    <name type="common">Pomegranate</name>
    <dbReference type="NCBI Taxonomy" id="22663"/>
    <lineage>
        <taxon>Eukaryota</taxon>
        <taxon>Viridiplantae</taxon>
        <taxon>Streptophyta</taxon>
        <taxon>Embryophyta</taxon>
        <taxon>Tracheophyta</taxon>
        <taxon>Spermatophyta</taxon>
        <taxon>Magnoliopsida</taxon>
        <taxon>eudicotyledons</taxon>
        <taxon>Gunneridae</taxon>
        <taxon>Pentapetalae</taxon>
        <taxon>rosids</taxon>
        <taxon>malvids</taxon>
        <taxon>Myrtales</taxon>
        <taxon>Lythraceae</taxon>
        <taxon>Punica</taxon>
    </lineage>
</organism>
<keyword evidence="3" id="KW-0862">Zinc</keyword>
<evidence type="ECO:0000256" key="6">
    <source>
        <dbReference type="SAM" id="MobiDB-lite"/>
    </source>
</evidence>
<dbReference type="CDD" id="cd15489">
    <property type="entry name" value="PHD_SF"/>
    <property type="match status" value="1"/>
</dbReference>
<keyword evidence="4" id="KW-0805">Transcription regulation</keyword>
<dbReference type="PANTHER" id="PTHR33304:SF18">
    <property type="entry name" value="CHROMATIN REGULATOR PHD FAMILY-RELATED"/>
    <property type="match status" value="1"/>
</dbReference>
<evidence type="ECO:0000313" key="8">
    <source>
        <dbReference type="EMBL" id="OWM85061.1"/>
    </source>
</evidence>
<feature type="region of interest" description="Disordered" evidence="6">
    <location>
        <begin position="379"/>
        <end position="409"/>
    </location>
</feature>
<dbReference type="Proteomes" id="UP000197138">
    <property type="component" value="Unassembled WGS sequence"/>
</dbReference>
<feature type="compositionally biased region" description="Polar residues" evidence="6">
    <location>
        <begin position="116"/>
        <end position="128"/>
    </location>
</feature>
<keyword evidence="5" id="KW-0804">Transcription</keyword>
<dbReference type="PANTHER" id="PTHR33304">
    <property type="match status" value="1"/>
</dbReference>
<feature type="region of interest" description="Disordered" evidence="6">
    <location>
        <begin position="116"/>
        <end position="214"/>
    </location>
</feature>
<feature type="compositionally biased region" description="Polar residues" evidence="6">
    <location>
        <begin position="164"/>
        <end position="200"/>
    </location>
</feature>
<keyword evidence="2" id="KW-0863">Zinc-finger</keyword>